<dbReference type="EMBL" id="CAXKWB010011843">
    <property type="protein sequence ID" value="CAL4102458.1"/>
    <property type="molecule type" value="Genomic_DNA"/>
</dbReference>
<name>A0AAV2QVI6_MEGNR</name>
<evidence type="ECO:0000313" key="2">
    <source>
        <dbReference type="Proteomes" id="UP001497623"/>
    </source>
</evidence>
<comment type="caution">
    <text evidence="1">The sequence shown here is derived from an EMBL/GenBank/DDBJ whole genome shotgun (WGS) entry which is preliminary data.</text>
</comment>
<keyword evidence="2" id="KW-1185">Reference proteome</keyword>
<evidence type="ECO:0000313" key="1">
    <source>
        <dbReference type="EMBL" id="CAL4102458.1"/>
    </source>
</evidence>
<proteinExistence type="predicted"/>
<protein>
    <submittedName>
        <fullName evidence="1">Uncharacterized protein</fullName>
    </submittedName>
</protein>
<accession>A0AAV2QVI6</accession>
<organism evidence="1 2">
    <name type="scientific">Meganyctiphanes norvegica</name>
    <name type="common">Northern krill</name>
    <name type="synonym">Thysanopoda norvegica</name>
    <dbReference type="NCBI Taxonomy" id="48144"/>
    <lineage>
        <taxon>Eukaryota</taxon>
        <taxon>Metazoa</taxon>
        <taxon>Ecdysozoa</taxon>
        <taxon>Arthropoda</taxon>
        <taxon>Crustacea</taxon>
        <taxon>Multicrustacea</taxon>
        <taxon>Malacostraca</taxon>
        <taxon>Eumalacostraca</taxon>
        <taxon>Eucarida</taxon>
        <taxon>Euphausiacea</taxon>
        <taxon>Euphausiidae</taxon>
        <taxon>Meganyctiphanes</taxon>
    </lineage>
</organism>
<sequence>DIRHQQSVYLLVAPSRDICVVKYLTVLLFCFGSLPPSPGSMGVPQIFGLLLALIFTLSGSAHAQDDSDNLECYQFTWPGVYEYEAVNESQVVDTDDWCEGLTGQFQMKENTLPCYLPFIYTDPPSRPPNITELNRICSQQYCEKYKCAAPQKCIKWSEFDVTG</sequence>
<dbReference type="AlphaFoldDB" id="A0AAV2QVI6"/>
<feature type="non-terminal residue" evidence="1">
    <location>
        <position position="1"/>
    </location>
</feature>
<dbReference type="Proteomes" id="UP001497623">
    <property type="component" value="Unassembled WGS sequence"/>
</dbReference>
<gene>
    <name evidence="1" type="ORF">MNOR_LOCUS17322</name>
</gene>
<reference evidence="1 2" key="1">
    <citation type="submission" date="2024-05" db="EMBL/GenBank/DDBJ databases">
        <authorList>
            <person name="Wallberg A."/>
        </authorList>
    </citation>
    <scope>NUCLEOTIDE SEQUENCE [LARGE SCALE GENOMIC DNA]</scope>
</reference>